<name>A0A1H9NZ27_9PSEU</name>
<dbReference type="STRING" id="155974.SAMN04487818_103212"/>
<dbReference type="RefSeq" id="WP_177215482.1">
    <property type="nucleotide sequence ID" value="NZ_FOGI01000003.1"/>
</dbReference>
<sequence>MRAVVLNCSHHVIGDHGHEWAHDTAKTMAHVLHSTAKALAASPIPPRS</sequence>
<dbReference type="Proteomes" id="UP000199051">
    <property type="component" value="Unassembled WGS sequence"/>
</dbReference>
<keyword evidence="2" id="KW-1185">Reference proteome</keyword>
<gene>
    <name evidence="1" type="ORF">SAMN04487818_103212</name>
</gene>
<reference evidence="2" key="1">
    <citation type="submission" date="2016-10" db="EMBL/GenBank/DDBJ databases">
        <authorList>
            <person name="Varghese N."/>
            <person name="Submissions S."/>
        </authorList>
    </citation>
    <scope>NUCLEOTIDE SEQUENCE [LARGE SCALE GENOMIC DNA]</scope>
    <source>
        <strain evidence="2">DSM 44260</strain>
    </source>
</reference>
<evidence type="ECO:0000313" key="1">
    <source>
        <dbReference type="EMBL" id="SER41236.1"/>
    </source>
</evidence>
<dbReference type="EMBL" id="FOGI01000003">
    <property type="protein sequence ID" value="SER41236.1"/>
    <property type="molecule type" value="Genomic_DNA"/>
</dbReference>
<evidence type="ECO:0000313" key="2">
    <source>
        <dbReference type="Proteomes" id="UP000199051"/>
    </source>
</evidence>
<dbReference type="AlphaFoldDB" id="A0A1H9NZ27"/>
<accession>A0A1H9NZ27</accession>
<organism evidence="1 2">
    <name type="scientific">Actinokineospora terrae</name>
    <dbReference type="NCBI Taxonomy" id="155974"/>
    <lineage>
        <taxon>Bacteria</taxon>
        <taxon>Bacillati</taxon>
        <taxon>Actinomycetota</taxon>
        <taxon>Actinomycetes</taxon>
        <taxon>Pseudonocardiales</taxon>
        <taxon>Pseudonocardiaceae</taxon>
        <taxon>Actinokineospora</taxon>
    </lineage>
</organism>
<proteinExistence type="predicted"/>
<protein>
    <submittedName>
        <fullName evidence="1">Uncharacterized protein</fullName>
    </submittedName>
</protein>